<dbReference type="InterPro" id="IPR052711">
    <property type="entry name" value="Zinc_ADH-like"/>
</dbReference>
<keyword evidence="3" id="KW-1185">Reference proteome</keyword>
<dbReference type="OrthoDB" id="3509362at2759"/>
<reference evidence="1" key="1">
    <citation type="submission" date="2021-02" db="EMBL/GenBank/DDBJ databases">
        <authorList>
            <person name="Nowell W R."/>
        </authorList>
    </citation>
    <scope>NUCLEOTIDE SEQUENCE</scope>
</reference>
<name>A0A815BR09_ADIRI</name>
<dbReference type="AlphaFoldDB" id="A0A815BR09"/>
<dbReference type="PANTHER" id="PTHR45033:SF2">
    <property type="entry name" value="ZINC-TYPE ALCOHOL DEHYDROGENASE-LIKE PROTEIN C1773.06C"/>
    <property type="match status" value="1"/>
</dbReference>
<organism evidence="1 3">
    <name type="scientific">Adineta ricciae</name>
    <name type="common">Rotifer</name>
    <dbReference type="NCBI Taxonomy" id="249248"/>
    <lineage>
        <taxon>Eukaryota</taxon>
        <taxon>Metazoa</taxon>
        <taxon>Spiralia</taxon>
        <taxon>Gnathifera</taxon>
        <taxon>Rotifera</taxon>
        <taxon>Eurotatoria</taxon>
        <taxon>Bdelloidea</taxon>
        <taxon>Adinetida</taxon>
        <taxon>Adinetidae</taxon>
        <taxon>Adineta</taxon>
    </lineage>
</organism>
<gene>
    <name evidence="2" type="ORF">EDS130_LOCUS42411</name>
    <name evidence="1" type="ORF">XAT740_LOCUS27436</name>
</gene>
<dbReference type="EMBL" id="CAJNOR010002291">
    <property type="protein sequence ID" value="CAF1273719.1"/>
    <property type="molecule type" value="Genomic_DNA"/>
</dbReference>
<dbReference type="SUPFAM" id="SSF50129">
    <property type="entry name" value="GroES-like"/>
    <property type="match status" value="1"/>
</dbReference>
<protein>
    <submittedName>
        <fullName evidence="1">Uncharacterized protein</fullName>
    </submittedName>
</protein>
<comment type="caution">
    <text evidence="1">The sequence shown here is derived from an EMBL/GenBank/DDBJ whole genome shotgun (WGS) entry which is preliminary data.</text>
</comment>
<accession>A0A815BR09</accession>
<evidence type="ECO:0000313" key="1">
    <source>
        <dbReference type="EMBL" id="CAF1273719.1"/>
    </source>
</evidence>
<dbReference type="InterPro" id="IPR011032">
    <property type="entry name" value="GroES-like_sf"/>
</dbReference>
<evidence type="ECO:0000313" key="3">
    <source>
        <dbReference type="Proteomes" id="UP000663828"/>
    </source>
</evidence>
<evidence type="ECO:0000313" key="2">
    <source>
        <dbReference type="EMBL" id="CAF1497417.1"/>
    </source>
</evidence>
<dbReference type="EMBL" id="CAJNOJ010000616">
    <property type="protein sequence ID" value="CAF1497417.1"/>
    <property type="molecule type" value="Genomic_DNA"/>
</dbReference>
<dbReference type="Proteomes" id="UP000663852">
    <property type="component" value="Unassembled WGS sequence"/>
</dbReference>
<proteinExistence type="predicted"/>
<dbReference type="PANTHER" id="PTHR45033">
    <property type="match status" value="1"/>
</dbReference>
<dbReference type="Proteomes" id="UP000663828">
    <property type="component" value="Unassembled WGS sequence"/>
</dbReference>
<sequence length="129" mass="14406">MKFKFKFHVYSLNYRDLLISEGHHPLKLKENLVPASDEADEITDIGDRVSLNFIRNHNGGQAVLVQGTLEVGGENTLKQSVDELVFGSLIHLIRFLRQGNGSNLSSSEFAMNVLMKNANVHEVLVDSVE</sequence>